<dbReference type="RefSeq" id="WP_063829847.1">
    <property type="nucleotide sequence ID" value="NZ_JARLKA010000021.1"/>
</dbReference>
<protein>
    <recommendedName>
        <fullName evidence="2">Bacterial sugar transferase domain-containing protein</fullName>
    </recommendedName>
</protein>
<dbReference type="GO" id="GO:0016780">
    <property type="term" value="F:phosphotransferase activity, for other substituted phosphate groups"/>
    <property type="evidence" value="ECO:0007669"/>
    <property type="project" value="TreeGrafter"/>
</dbReference>
<dbReference type="EMBL" id="MKQP01000025">
    <property type="protein sequence ID" value="OMD30392.1"/>
    <property type="molecule type" value="Genomic_DNA"/>
</dbReference>
<name>A0A1R0X725_9BACL</name>
<proteinExistence type="inferred from homology"/>
<feature type="domain" description="Bacterial sugar transferase" evidence="2">
    <location>
        <begin position="6"/>
        <end position="180"/>
    </location>
</feature>
<reference evidence="3 4" key="1">
    <citation type="submission" date="2016-10" db="EMBL/GenBank/DDBJ databases">
        <title>Paenibacillus species isolates.</title>
        <authorList>
            <person name="Beno S.M."/>
        </authorList>
    </citation>
    <scope>NUCLEOTIDE SEQUENCE [LARGE SCALE GENOMIC DNA]</scope>
    <source>
        <strain evidence="3 4">FSL H7-0604</strain>
    </source>
</reference>
<organism evidence="3 4">
    <name type="scientific">Paenibacillus odorifer</name>
    <dbReference type="NCBI Taxonomy" id="189426"/>
    <lineage>
        <taxon>Bacteria</taxon>
        <taxon>Bacillati</taxon>
        <taxon>Bacillota</taxon>
        <taxon>Bacilli</taxon>
        <taxon>Bacillales</taxon>
        <taxon>Paenibacillaceae</taxon>
        <taxon>Paenibacillus</taxon>
    </lineage>
</organism>
<sequence>MYRHMKRGFDLVGAIFMLGVFSPVMAVVALLIRIKLGSPILFKQQRPGMGERPFYIYKFRTMAEMYDAQGQPLSDARRYIKFGGLIRKLSLDELPQLVNVVKGEMSLIGPRPLLIRYSPHYSERERLRFTVRPGITGLAQVSGRNTSEWKQRLSYDVTYVEKLSFRLDALILCKTVLKVIRQDDVVANPGEHSLPLDEYRMNQKEGSA</sequence>
<dbReference type="AlphaFoldDB" id="A0A1R0X725"/>
<comment type="caution">
    <text evidence="3">The sequence shown here is derived from an EMBL/GenBank/DDBJ whole genome shotgun (WGS) entry which is preliminary data.</text>
</comment>
<evidence type="ECO:0000313" key="3">
    <source>
        <dbReference type="EMBL" id="OMD30392.1"/>
    </source>
</evidence>
<accession>A0A1R0X725</accession>
<evidence type="ECO:0000259" key="2">
    <source>
        <dbReference type="Pfam" id="PF02397"/>
    </source>
</evidence>
<dbReference type="Proteomes" id="UP000187465">
    <property type="component" value="Unassembled WGS sequence"/>
</dbReference>
<gene>
    <name evidence="3" type="ORF">BJP51_20240</name>
</gene>
<evidence type="ECO:0000313" key="4">
    <source>
        <dbReference type="Proteomes" id="UP000187465"/>
    </source>
</evidence>
<dbReference type="InterPro" id="IPR003362">
    <property type="entry name" value="Bact_transf"/>
</dbReference>
<evidence type="ECO:0000256" key="1">
    <source>
        <dbReference type="ARBA" id="ARBA00006464"/>
    </source>
</evidence>
<dbReference type="PANTHER" id="PTHR30576:SF8">
    <property type="entry name" value="UNDECAPRENYL-PHOSPHATE GALACTOSE PHOSPHOTRANSFERASE"/>
    <property type="match status" value="1"/>
</dbReference>
<comment type="similarity">
    <text evidence="1">Belongs to the bacterial sugar transferase family.</text>
</comment>
<dbReference type="Pfam" id="PF02397">
    <property type="entry name" value="Bac_transf"/>
    <property type="match status" value="1"/>
</dbReference>
<dbReference type="PANTHER" id="PTHR30576">
    <property type="entry name" value="COLANIC BIOSYNTHESIS UDP-GLUCOSE LIPID CARRIER TRANSFERASE"/>
    <property type="match status" value="1"/>
</dbReference>